<dbReference type="InterPro" id="IPR036291">
    <property type="entry name" value="NAD(P)-bd_dom_sf"/>
</dbReference>
<protein>
    <submittedName>
        <fullName evidence="3">NAD(P)H-binding protein</fullName>
    </submittedName>
    <submittedName>
        <fullName evidence="2">NmrA family transcriptional regulator</fullName>
    </submittedName>
</protein>
<reference evidence="3" key="3">
    <citation type="submission" date="2022-09" db="EMBL/GenBank/DDBJ databases">
        <title>Australian commercial rhizobial inoculants.</title>
        <authorList>
            <person name="Kohlmeier M.G."/>
            <person name="O'Hara G.W."/>
            <person name="Colombi E."/>
            <person name="Ramsay J.P."/>
            <person name="Terpolilli J."/>
        </authorList>
    </citation>
    <scope>NUCLEOTIDE SEQUENCE</scope>
    <source>
        <strain evidence="3">WSM1592</strain>
    </source>
</reference>
<evidence type="ECO:0000313" key="2">
    <source>
        <dbReference type="EMBL" id="PKA43151.1"/>
    </source>
</evidence>
<dbReference type="InterPro" id="IPR051604">
    <property type="entry name" value="Ergot_Alk_Oxidoreductase"/>
</dbReference>
<dbReference type="EMBL" id="PIQN01000008">
    <property type="protein sequence ID" value="PKA43151.1"/>
    <property type="molecule type" value="Genomic_DNA"/>
</dbReference>
<proteinExistence type="predicted"/>
<dbReference type="Gene3D" id="3.40.50.720">
    <property type="entry name" value="NAD(P)-binding Rossmann-like Domain"/>
    <property type="match status" value="1"/>
</dbReference>
<dbReference type="Pfam" id="PF13460">
    <property type="entry name" value="NAD_binding_10"/>
    <property type="match status" value="1"/>
</dbReference>
<reference evidence="2 4" key="2">
    <citation type="submission" date="2017-12" db="EMBL/GenBank/DDBJ databases">
        <title>Genome sequence of Rhizobium sullae HCNT1 isolated from Sulla coronaria nodules and featuring peculiar denitrification phenotypes.</title>
        <authorList>
            <person name="De Diego-Diaz B."/>
            <person name="Treu L."/>
            <person name="Campanaro S."/>
            <person name="Da Silva Duarte V."/>
            <person name="Basaglia M."/>
            <person name="Favaro L."/>
            <person name="Casella S."/>
            <person name="Squartini A."/>
        </authorList>
    </citation>
    <scope>NUCLEOTIDE SEQUENCE [LARGE SCALE GENOMIC DNA]</scope>
    <source>
        <strain evidence="2 4">HCNT1</strain>
    </source>
</reference>
<dbReference type="PANTHER" id="PTHR43162">
    <property type="match status" value="1"/>
</dbReference>
<sequence>MIVITAPTSMIGSQVLDNLLKSEESIRVIARDPSRLPLQVRERVEIIQGSHGDIDVVVRAFAGADAVFWLLPPDPRAESVEAAYVGFTQPACEAFKSRGVKRAVGVSALGRGTRVAGRAGYVTASLAMDDLIAGTGVSYRALTMPSFMDNILRQAGVIRNQGVFFSPISGDRKMPSCATRDIAAAAAGLLLDPSWNGCGEVPLLGPEDLSFNDMAEVISEVLGRPVRFQRISFEAYKARFIELGMSEPMAQGMTDMALAKDQGLDNAEPRTPENTTLTSFRQWCEEVLKPTILR</sequence>
<dbReference type="Proteomes" id="UP001060123">
    <property type="component" value="Chromosome"/>
</dbReference>
<organism evidence="2 4">
    <name type="scientific">Rhizobium sullae</name>
    <name type="common">Rhizobium hedysari</name>
    <dbReference type="NCBI Taxonomy" id="50338"/>
    <lineage>
        <taxon>Bacteria</taxon>
        <taxon>Pseudomonadati</taxon>
        <taxon>Pseudomonadota</taxon>
        <taxon>Alphaproteobacteria</taxon>
        <taxon>Hyphomicrobiales</taxon>
        <taxon>Rhizobiaceae</taxon>
        <taxon>Rhizobium/Agrobacterium group</taxon>
        <taxon>Rhizobium</taxon>
    </lineage>
</organism>
<evidence type="ECO:0000313" key="3">
    <source>
        <dbReference type="EMBL" id="UWU15391.1"/>
    </source>
</evidence>
<gene>
    <name evidence="2" type="ORF">CWR43_13960</name>
    <name evidence="3" type="ORF">N2599_05125</name>
</gene>
<dbReference type="RefSeq" id="WP_027508696.1">
    <property type="nucleotide sequence ID" value="NZ_CP104143.1"/>
</dbReference>
<evidence type="ECO:0000313" key="4">
    <source>
        <dbReference type="Proteomes" id="UP000232164"/>
    </source>
</evidence>
<dbReference type="EMBL" id="CP104143">
    <property type="protein sequence ID" value="UWU15391.1"/>
    <property type="molecule type" value="Genomic_DNA"/>
</dbReference>
<keyword evidence="5" id="KW-1185">Reference proteome</keyword>
<feature type="domain" description="NAD(P)-binding" evidence="1">
    <location>
        <begin position="9"/>
        <end position="193"/>
    </location>
</feature>
<dbReference type="PANTHER" id="PTHR43162:SF1">
    <property type="entry name" value="PRESTALK A DIFFERENTIATION PROTEIN A"/>
    <property type="match status" value="1"/>
</dbReference>
<dbReference type="AlphaFoldDB" id="A0A2N0DAM7"/>
<evidence type="ECO:0000313" key="5">
    <source>
        <dbReference type="Proteomes" id="UP001060123"/>
    </source>
</evidence>
<dbReference type="SUPFAM" id="SSF51735">
    <property type="entry name" value="NAD(P)-binding Rossmann-fold domains"/>
    <property type="match status" value="1"/>
</dbReference>
<accession>A0A2N0DAM7</accession>
<reference evidence="2 4" key="1">
    <citation type="submission" date="2017-11" db="EMBL/GenBank/DDBJ databases">
        <authorList>
            <person name="Han C.G."/>
        </authorList>
    </citation>
    <scope>NUCLEOTIDE SEQUENCE [LARGE SCALE GENOMIC DNA]</scope>
    <source>
        <strain evidence="2 4">HCNT1</strain>
    </source>
</reference>
<dbReference type="Proteomes" id="UP000232164">
    <property type="component" value="Unassembled WGS sequence"/>
</dbReference>
<evidence type="ECO:0000259" key="1">
    <source>
        <dbReference type="Pfam" id="PF13460"/>
    </source>
</evidence>
<dbReference type="InterPro" id="IPR016040">
    <property type="entry name" value="NAD(P)-bd_dom"/>
</dbReference>
<dbReference type="STRING" id="1041146.GCA_000427985_04047"/>
<dbReference type="Gene3D" id="3.90.25.10">
    <property type="entry name" value="UDP-galactose 4-epimerase, domain 1"/>
    <property type="match status" value="1"/>
</dbReference>
<name>A0A2N0DAM7_RHISU</name>